<dbReference type="GeneID" id="110779472"/>
<dbReference type="PANTHER" id="PTHR10492">
    <property type="match status" value="1"/>
</dbReference>
<sequence length="203" mass="23928">MEDGVWWKRIRGRRSKKMKRIVGKNWRKERENGREERLGFKILDQNDKLTTPDDFDKIVRAVIPDEQVEPKLYKAVLKHMIHGPCGVLNHKSPCMKQGSCKKGFPKEISNDTKQGNDSYPLYRRPQDRPAVPLRENSRVRVDNRWVVPYNPFLLLKYDCHINIEICSSIKCVKYLYKYIHKGSDRVSMEVHNGDEIAQYVDAR</sequence>
<reference evidence="2" key="2">
    <citation type="submission" date="2025-08" db="UniProtKB">
        <authorList>
            <consortium name="RefSeq"/>
        </authorList>
    </citation>
    <scope>IDENTIFICATION</scope>
    <source>
        <tissue evidence="2">Leaf</tissue>
    </source>
</reference>
<evidence type="ECO:0000313" key="1">
    <source>
        <dbReference type="Proteomes" id="UP000813463"/>
    </source>
</evidence>
<gene>
    <name evidence="2" type="primary">LOC110779472</name>
</gene>
<dbReference type="Proteomes" id="UP000813463">
    <property type="component" value="Chromosome 2"/>
</dbReference>
<organism evidence="1 2">
    <name type="scientific">Spinacia oleracea</name>
    <name type="common">Spinach</name>
    <dbReference type="NCBI Taxonomy" id="3562"/>
    <lineage>
        <taxon>Eukaryota</taxon>
        <taxon>Viridiplantae</taxon>
        <taxon>Streptophyta</taxon>
        <taxon>Embryophyta</taxon>
        <taxon>Tracheophyta</taxon>
        <taxon>Spermatophyta</taxon>
        <taxon>Magnoliopsida</taxon>
        <taxon>eudicotyledons</taxon>
        <taxon>Gunneridae</taxon>
        <taxon>Pentapetalae</taxon>
        <taxon>Caryophyllales</taxon>
        <taxon>Chenopodiaceae</taxon>
        <taxon>Chenopodioideae</taxon>
        <taxon>Anserineae</taxon>
        <taxon>Spinacia</taxon>
    </lineage>
</organism>
<evidence type="ECO:0000313" key="2">
    <source>
        <dbReference type="RefSeq" id="XP_056692133.1"/>
    </source>
</evidence>
<protein>
    <submittedName>
        <fullName evidence="2">Uncharacterized protein</fullName>
    </submittedName>
</protein>
<proteinExistence type="predicted"/>
<dbReference type="RefSeq" id="XP_056692133.1">
    <property type="nucleotide sequence ID" value="XM_056836155.1"/>
</dbReference>
<dbReference type="PANTHER" id="PTHR10492:SF94">
    <property type="entry name" value="ATP-DEPENDENT DNA HELICASE"/>
    <property type="match status" value="1"/>
</dbReference>
<keyword evidence="1" id="KW-1185">Reference proteome</keyword>
<reference evidence="1" key="1">
    <citation type="journal article" date="2021" name="Nat. Commun.">
        <title>Genomic analyses provide insights into spinach domestication and the genetic basis of agronomic traits.</title>
        <authorList>
            <person name="Cai X."/>
            <person name="Sun X."/>
            <person name="Xu C."/>
            <person name="Sun H."/>
            <person name="Wang X."/>
            <person name="Ge C."/>
            <person name="Zhang Z."/>
            <person name="Wang Q."/>
            <person name="Fei Z."/>
            <person name="Jiao C."/>
            <person name="Wang Q."/>
        </authorList>
    </citation>
    <scope>NUCLEOTIDE SEQUENCE [LARGE SCALE GENOMIC DNA]</scope>
    <source>
        <strain evidence="1">cv. Varoflay</strain>
    </source>
</reference>
<accession>A0ABM3R943</accession>
<name>A0ABM3R943_SPIOL</name>